<protein>
    <recommendedName>
        <fullName evidence="3">Class I SAM-dependent methyltransferase</fullName>
    </recommendedName>
</protein>
<evidence type="ECO:0000313" key="2">
    <source>
        <dbReference type="Proteomes" id="UP000078390"/>
    </source>
</evidence>
<accession>A0A179D778</accession>
<evidence type="ECO:0000313" key="1">
    <source>
        <dbReference type="EMBL" id="OAQ21823.1"/>
    </source>
</evidence>
<dbReference type="PANTHER" id="PTHR43861:SF6">
    <property type="entry name" value="METHYLTRANSFERASE TYPE 11"/>
    <property type="match status" value="1"/>
</dbReference>
<sequence>MNRQSSFARFPGTIFCPICGASSISSCKEVYIDPYFKNEYKLYSCNICDLDFWEPRKIIPEFYEEEFLDEYYMRHSGLTKKPRYYHLEFFENFRIIGNLFNRDPVKLLDIGCGNGTFIKEAQKLGLEVWGIDLDKNSIKCAQNLFGLRNTFVMDLESFVNYALNKNLKFDIITFFEVLEHQDDPRKFIQNIKKILNIPGIIAGTVPNRDNFFSKRFSRISLIDYPPNHFLRFSKKSLEFLLDLEDFNQRKVYDINLSFFKFLKEFEKYLLSHKVIEERISKFFLKLLFGPEYTLAKRRSTGMRKRIYKTLKFVKSLTIRPLLIPFVLYLKSKVQMPVLYFQGILR</sequence>
<dbReference type="STRING" id="999894.TDIS_0341"/>
<dbReference type="PANTHER" id="PTHR43861">
    <property type="entry name" value="TRANS-ACONITATE 2-METHYLTRANSFERASE-RELATED"/>
    <property type="match status" value="1"/>
</dbReference>
<name>A0A179D778_9BACT</name>
<dbReference type="RefSeq" id="WP_084270894.1">
    <property type="nucleotide sequence ID" value="NZ_LWLG01000001.1"/>
</dbReference>
<dbReference type="EMBL" id="LWLG01000001">
    <property type="protein sequence ID" value="OAQ21823.1"/>
    <property type="molecule type" value="Genomic_DNA"/>
</dbReference>
<gene>
    <name evidence="1" type="ORF">TDIS_0341</name>
</gene>
<dbReference type="Proteomes" id="UP000078390">
    <property type="component" value="Unassembled WGS sequence"/>
</dbReference>
<dbReference type="SUPFAM" id="SSF53335">
    <property type="entry name" value="S-adenosyl-L-methionine-dependent methyltransferases"/>
    <property type="match status" value="1"/>
</dbReference>
<dbReference type="CDD" id="cd02440">
    <property type="entry name" value="AdoMet_MTases"/>
    <property type="match status" value="1"/>
</dbReference>
<dbReference type="InterPro" id="IPR029063">
    <property type="entry name" value="SAM-dependent_MTases_sf"/>
</dbReference>
<dbReference type="OrthoDB" id="9791837at2"/>
<dbReference type="Gene3D" id="3.40.50.150">
    <property type="entry name" value="Vaccinia Virus protein VP39"/>
    <property type="match status" value="1"/>
</dbReference>
<evidence type="ECO:0008006" key="3">
    <source>
        <dbReference type="Google" id="ProtNLM"/>
    </source>
</evidence>
<proteinExistence type="predicted"/>
<dbReference type="Pfam" id="PF13489">
    <property type="entry name" value="Methyltransf_23"/>
    <property type="match status" value="1"/>
</dbReference>
<organism evidence="1 2">
    <name type="scientific">Thermosulfurimonas dismutans</name>
    <dbReference type="NCBI Taxonomy" id="999894"/>
    <lineage>
        <taxon>Bacteria</taxon>
        <taxon>Pseudomonadati</taxon>
        <taxon>Thermodesulfobacteriota</taxon>
        <taxon>Thermodesulfobacteria</taxon>
        <taxon>Thermodesulfobacteriales</taxon>
        <taxon>Thermodesulfobacteriaceae</taxon>
        <taxon>Thermosulfurimonas</taxon>
    </lineage>
</organism>
<dbReference type="AlphaFoldDB" id="A0A179D778"/>
<dbReference type="PROSITE" id="PS51257">
    <property type="entry name" value="PROKAR_LIPOPROTEIN"/>
    <property type="match status" value="1"/>
</dbReference>
<keyword evidence="2" id="KW-1185">Reference proteome</keyword>
<comment type="caution">
    <text evidence="1">The sequence shown here is derived from an EMBL/GenBank/DDBJ whole genome shotgun (WGS) entry which is preliminary data.</text>
</comment>
<reference evidence="1 2" key="1">
    <citation type="submission" date="2016-04" db="EMBL/GenBank/DDBJ databases">
        <title>Genome analysis of Thermosulfurimonas dismutans, the first thermophilic sulfur-disproportionating bacterium of the phylum Thermodesulfobacteria.</title>
        <authorList>
            <person name="Mardanov A.V."/>
            <person name="Beletsky A.V."/>
            <person name="Kadnikov V.V."/>
            <person name="Slobodkin A.I."/>
            <person name="Ravin N.V."/>
        </authorList>
    </citation>
    <scope>NUCLEOTIDE SEQUENCE [LARGE SCALE GENOMIC DNA]</scope>
    <source>
        <strain evidence="1 2">S95</strain>
    </source>
</reference>